<proteinExistence type="predicted"/>
<accession>A0A1W6V2F7</accession>
<evidence type="ECO:0000313" key="2">
    <source>
        <dbReference type="EMBL" id="ARP19286.1"/>
    </source>
</evidence>
<feature type="transmembrane region" description="Helical" evidence="1">
    <location>
        <begin position="20"/>
        <end position="39"/>
    </location>
</feature>
<keyword evidence="1" id="KW-0472">Membrane</keyword>
<protein>
    <submittedName>
        <fullName evidence="2">Uncharacterized protein</fullName>
    </submittedName>
</protein>
<name>A0A1W6V2F7_VIBAL</name>
<dbReference type="AlphaFoldDB" id="A0A1W6V2F7"/>
<sequence length="282" mass="31760">MKNKLRFDPQKSLIELKVLWLVVGVFISFAIIVALIVGINSQITPDYSYAGFNHALVVFRVPLAILALIIPIVALLAANHRSEQTKEQIRVANEQNSFSNYYKHIEEFEKYLNKTWNSKLHTSSPRKLHKALFPNARYGDFSVPASVWDSFDSMVTRFVEQSTELTACSKPDQNRILVEMQSTVRKFADSLHLTSYAGSSGSGVTYDGVQIIVQDGDIKLFVSQIQKVAHIVNEACSFELAYEPSETLQQVLDIDFTSLPSSKVMQEKVKPELDLSKWLNAA</sequence>
<dbReference type="RefSeq" id="WP_086047002.1">
    <property type="nucleotide sequence ID" value="NZ_CP017889.1"/>
</dbReference>
<keyword evidence="1" id="KW-0812">Transmembrane</keyword>
<keyword evidence="1" id="KW-1133">Transmembrane helix</keyword>
<organism evidence="2">
    <name type="scientific">Vibrio alginolyticus</name>
    <dbReference type="NCBI Taxonomy" id="663"/>
    <lineage>
        <taxon>Bacteria</taxon>
        <taxon>Pseudomonadati</taxon>
        <taxon>Pseudomonadota</taxon>
        <taxon>Gammaproteobacteria</taxon>
        <taxon>Vibrionales</taxon>
        <taxon>Vibrionaceae</taxon>
        <taxon>Vibrio</taxon>
    </lineage>
</organism>
<dbReference type="EMBL" id="CP017902">
    <property type="protein sequence ID" value="ARP19286.1"/>
    <property type="molecule type" value="Genomic_DNA"/>
</dbReference>
<evidence type="ECO:0000256" key="1">
    <source>
        <dbReference type="SAM" id="Phobius"/>
    </source>
</evidence>
<reference evidence="2" key="1">
    <citation type="submission" date="2016-10" db="EMBL/GenBank/DDBJ databases">
        <title>The High Quality Genome of Vibrio alginolyticus K01M1.</title>
        <authorList>
            <person name="Wendling C."/>
            <person name="Chibani C.M."/>
            <person name="Hertel R."/>
            <person name="Sproer C."/>
            <person name="Bunk B."/>
            <person name="Overmann J."/>
            <person name="Roth O."/>
            <person name="Liesegang H."/>
        </authorList>
    </citation>
    <scope>NUCLEOTIDE SEQUENCE</scope>
    <source>
        <strain evidence="2">K05K4</strain>
    </source>
</reference>
<feature type="transmembrane region" description="Helical" evidence="1">
    <location>
        <begin position="59"/>
        <end position="78"/>
    </location>
</feature>
<gene>
    <name evidence="2" type="ORF">K05K4_24620</name>
</gene>